<accession>N1WFV1</accession>
<protein>
    <submittedName>
        <fullName evidence="1">Uncharacterized protein</fullName>
    </submittedName>
</protein>
<proteinExistence type="predicted"/>
<gene>
    <name evidence="1" type="ORF">LEP1GSC060_0486</name>
</gene>
<sequence length="92" mass="10874">MNMNTIQNRNRRKTVSSIAAKTTLNENYVGRRKRFDVVSETFFIVKKNGQLIVFERNYFNNRIGVNKNPVVKKSTFYDFNFVARFHSASLFK</sequence>
<reference evidence="1" key="1">
    <citation type="submission" date="2013-03" db="EMBL/GenBank/DDBJ databases">
        <authorList>
            <person name="Harkins D.M."/>
            <person name="Durkin A.S."/>
            <person name="Brinkac L.M."/>
            <person name="Haft D.H."/>
            <person name="Selengut J.D."/>
            <person name="Sanka R."/>
            <person name="DePew J."/>
            <person name="Purushe J."/>
            <person name="Hartskeerl R.A."/>
            <person name="Ahmed A."/>
            <person name="van der Linden H."/>
            <person name="Goris M.G.A."/>
            <person name="Vinetz J.M."/>
            <person name="Sutton G.G."/>
            <person name="Nierman W.C."/>
            <person name="Fouts D.E."/>
        </authorList>
    </citation>
    <scope>NUCLEOTIDE SEQUENCE [LARGE SCALE GENOMIC DNA]</scope>
    <source>
        <strain evidence="1">ICFT</strain>
    </source>
</reference>
<name>N1WFV1_9LEPT</name>
<evidence type="ECO:0000313" key="1">
    <source>
        <dbReference type="EMBL" id="EMY75994.1"/>
    </source>
</evidence>
<keyword evidence="2" id="KW-1185">Reference proteome</keyword>
<organism evidence="1 2">
    <name type="scientific">Leptospira weilii serovar Ranarum str. ICFT</name>
    <dbReference type="NCBI Taxonomy" id="1218598"/>
    <lineage>
        <taxon>Bacteria</taxon>
        <taxon>Pseudomonadati</taxon>
        <taxon>Spirochaetota</taxon>
        <taxon>Spirochaetia</taxon>
        <taxon>Leptospirales</taxon>
        <taxon>Leptospiraceae</taxon>
        <taxon>Leptospira</taxon>
    </lineage>
</organism>
<evidence type="ECO:0000313" key="2">
    <source>
        <dbReference type="Proteomes" id="UP000012313"/>
    </source>
</evidence>
<comment type="caution">
    <text evidence="1">The sequence shown here is derived from an EMBL/GenBank/DDBJ whole genome shotgun (WGS) entry which is preliminary data.</text>
</comment>
<dbReference type="Proteomes" id="UP000012313">
    <property type="component" value="Unassembled WGS sequence"/>
</dbReference>
<dbReference type="EMBL" id="AOHC02000057">
    <property type="protein sequence ID" value="EMY75994.1"/>
    <property type="molecule type" value="Genomic_DNA"/>
</dbReference>
<dbReference type="AlphaFoldDB" id="N1WFV1"/>